<dbReference type="Proteomes" id="UP001465668">
    <property type="component" value="Unassembled WGS sequence"/>
</dbReference>
<dbReference type="EMBL" id="JARVKM010000024">
    <property type="protein sequence ID" value="KAK9776918.1"/>
    <property type="molecule type" value="Genomic_DNA"/>
</dbReference>
<evidence type="ECO:0000313" key="2">
    <source>
        <dbReference type="EMBL" id="KAK9776918.1"/>
    </source>
</evidence>
<reference evidence="2 3" key="1">
    <citation type="submission" date="2024-02" db="EMBL/GenBank/DDBJ databases">
        <title>First draft genome assembly of two strains of Seiridium cardinale.</title>
        <authorList>
            <person name="Emiliani G."/>
            <person name="Scali E."/>
        </authorList>
    </citation>
    <scope>NUCLEOTIDE SEQUENCE [LARGE SCALE GENOMIC DNA]</scope>
    <source>
        <strain evidence="2 3">BM-138-000479</strain>
    </source>
</reference>
<dbReference type="InterPro" id="IPR015157">
    <property type="entry name" value="TMA7"/>
</dbReference>
<comment type="caution">
    <text evidence="2">The sequence shown here is derived from an EMBL/GenBank/DDBJ whole genome shotgun (WGS) entry which is preliminary data.</text>
</comment>
<sequence length="177" mass="19393">MSLLMCAGVRGSRYDDEAGATRSLAPFVLDQAAAHYRPWVGHDGISPDFAPPEYWLWQLRATETHCPAVATAPLADPSRPWISVDILLPRRSLQKTIINIPTDCDQVHIMGGQNREGGKVKPLKAAKKANKDLDEDDMAYMEKKRAEEKARKEMAAKAGGKGPLNTGTQGIKKSGKK</sequence>
<name>A0ABR2XSZ7_9PEZI</name>
<evidence type="ECO:0000256" key="1">
    <source>
        <dbReference type="SAM" id="MobiDB-lite"/>
    </source>
</evidence>
<protein>
    <submittedName>
        <fullName evidence="2">Coiled-coil-containing protein 72</fullName>
    </submittedName>
</protein>
<accession>A0ABR2XSZ7</accession>
<organism evidence="2 3">
    <name type="scientific">Seiridium cardinale</name>
    <dbReference type="NCBI Taxonomy" id="138064"/>
    <lineage>
        <taxon>Eukaryota</taxon>
        <taxon>Fungi</taxon>
        <taxon>Dikarya</taxon>
        <taxon>Ascomycota</taxon>
        <taxon>Pezizomycotina</taxon>
        <taxon>Sordariomycetes</taxon>
        <taxon>Xylariomycetidae</taxon>
        <taxon>Amphisphaeriales</taxon>
        <taxon>Sporocadaceae</taxon>
        <taxon>Seiridium</taxon>
    </lineage>
</organism>
<dbReference type="PANTHER" id="PTHR28632">
    <property type="entry name" value="TRANSLATION MACHINERY-ASSOCIATED PROTEIN 7"/>
    <property type="match status" value="1"/>
</dbReference>
<gene>
    <name evidence="2" type="ORF">SCAR479_06319</name>
</gene>
<proteinExistence type="predicted"/>
<keyword evidence="3" id="KW-1185">Reference proteome</keyword>
<evidence type="ECO:0000313" key="3">
    <source>
        <dbReference type="Proteomes" id="UP001465668"/>
    </source>
</evidence>
<dbReference type="Pfam" id="PF09072">
    <property type="entry name" value="TMA7"/>
    <property type="match status" value="1"/>
</dbReference>
<feature type="region of interest" description="Disordered" evidence="1">
    <location>
        <begin position="127"/>
        <end position="177"/>
    </location>
</feature>
<feature type="compositionally biased region" description="Basic and acidic residues" evidence="1">
    <location>
        <begin position="140"/>
        <end position="155"/>
    </location>
</feature>